<dbReference type="SUPFAM" id="SSF143120">
    <property type="entry name" value="YefM-like"/>
    <property type="match status" value="1"/>
</dbReference>
<dbReference type="NCBIfam" id="TIGR01552">
    <property type="entry name" value="phd_fam"/>
    <property type="match status" value="1"/>
</dbReference>
<dbReference type="InterPro" id="IPR036165">
    <property type="entry name" value="YefM-like_sf"/>
</dbReference>
<dbReference type="PANTHER" id="PTHR35377">
    <property type="entry name" value="ANTITOXIN VAPB49-RELATED-RELATED"/>
    <property type="match status" value="1"/>
</dbReference>
<keyword evidence="4" id="KW-1185">Reference proteome</keyword>
<comment type="caution">
    <text evidence="3">The sequence shown here is derived from an EMBL/GenBank/DDBJ whole genome shotgun (WGS) entry which is preliminary data.</text>
</comment>
<dbReference type="EMBL" id="QWLV01000001">
    <property type="protein sequence ID" value="RHW18810.1"/>
    <property type="molecule type" value="Genomic_DNA"/>
</dbReference>
<reference evidence="3 4" key="1">
    <citation type="submission" date="2018-08" db="EMBL/GenBank/DDBJ databases">
        <title>The multiple taxonomic identification of Sphingomonas gilva.</title>
        <authorList>
            <person name="Zhu D."/>
            <person name="Zheng S."/>
        </authorList>
    </citation>
    <scope>NUCLEOTIDE SEQUENCE [LARGE SCALE GENOMIC DNA]</scope>
    <source>
        <strain evidence="3 4">ZDH117</strain>
    </source>
</reference>
<protein>
    <recommendedName>
        <fullName evidence="2">Antitoxin</fullName>
    </recommendedName>
</protein>
<dbReference type="InterPro" id="IPR051416">
    <property type="entry name" value="phD-YefM_TA_antitoxins"/>
</dbReference>
<comment type="similarity">
    <text evidence="1 2">Belongs to the phD/YefM antitoxin family.</text>
</comment>
<dbReference type="Proteomes" id="UP000266693">
    <property type="component" value="Unassembled WGS sequence"/>
</dbReference>
<dbReference type="RefSeq" id="WP_118862318.1">
    <property type="nucleotide sequence ID" value="NZ_QWLV01000001.1"/>
</dbReference>
<comment type="function">
    <text evidence="2">Antitoxin component of a type II toxin-antitoxin (TA) system.</text>
</comment>
<accession>A0A396RQM4</accession>
<dbReference type="InterPro" id="IPR006442">
    <property type="entry name" value="Antitoxin_Phd/YefM"/>
</dbReference>
<dbReference type="AlphaFoldDB" id="A0A396RQM4"/>
<dbReference type="Gene3D" id="3.40.1620.10">
    <property type="entry name" value="YefM-like domain"/>
    <property type="match status" value="1"/>
</dbReference>
<dbReference type="OrthoDB" id="9800503at2"/>
<name>A0A396RQM4_9SPHN</name>
<evidence type="ECO:0000313" key="4">
    <source>
        <dbReference type="Proteomes" id="UP000266693"/>
    </source>
</evidence>
<sequence>MEMSVREARAKFSHALAAAERGERVVITKHGKPVAELGPPAPRKGGIDFDHLEKVRKKLGLDKKYAHLTLDEKWREEFDDPAWGREIFGLGDDWDPSKPW</sequence>
<organism evidence="3 4">
    <name type="scientific">Sphingomonas gilva</name>
    <dbReference type="NCBI Taxonomy" id="2305907"/>
    <lineage>
        <taxon>Bacteria</taxon>
        <taxon>Pseudomonadati</taxon>
        <taxon>Pseudomonadota</taxon>
        <taxon>Alphaproteobacteria</taxon>
        <taxon>Sphingomonadales</taxon>
        <taxon>Sphingomonadaceae</taxon>
        <taxon>Sphingomonas</taxon>
    </lineage>
</organism>
<evidence type="ECO:0000256" key="2">
    <source>
        <dbReference type="RuleBase" id="RU362080"/>
    </source>
</evidence>
<gene>
    <name evidence="3" type="ORF">D1610_01255</name>
</gene>
<proteinExistence type="inferred from homology"/>
<evidence type="ECO:0000313" key="3">
    <source>
        <dbReference type="EMBL" id="RHW18810.1"/>
    </source>
</evidence>
<dbReference type="Pfam" id="PF02604">
    <property type="entry name" value="PhdYeFM_antitox"/>
    <property type="match status" value="1"/>
</dbReference>
<evidence type="ECO:0000256" key="1">
    <source>
        <dbReference type="ARBA" id="ARBA00009981"/>
    </source>
</evidence>